<dbReference type="Pfam" id="PF07539">
    <property type="entry name" value="UTP20_N"/>
    <property type="match status" value="1"/>
</dbReference>
<evidence type="ECO:0000259" key="2">
    <source>
        <dbReference type="Pfam" id="PF07539"/>
    </source>
</evidence>
<evidence type="ECO:0000259" key="3">
    <source>
        <dbReference type="Pfam" id="PF20416"/>
    </source>
</evidence>
<dbReference type="SUPFAM" id="SSF48371">
    <property type="entry name" value="ARM repeat"/>
    <property type="match status" value="4"/>
</dbReference>
<comment type="caution">
    <text evidence="5">The sequence shown here is derived from an EMBL/GenBank/DDBJ whole genome shotgun (WGS) entry which is preliminary data.</text>
</comment>
<feature type="domain" description="U3 small nucleolar RNA-associated protein 20 N-terminal" evidence="2">
    <location>
        <begin position="817"/>
        <end position="1401"/>
    </location>
</feature>
<evidence type="ECO:0000313" key="5">
    <source>
        <dbReference type="EMBL" id="CCH45453.1"/>
    </source>
</evidence>
<dbReference type="Proteomes" id="UP000009328">
    <property type="component" value="Unassembled WGS sequence"/>
</dbReference>
<feature type="compositionally biased region" description="Basic residues" evidence="1">
    <location>
        <begin position="2456"/>
        <end position="2465"/>
    </location>
</feature>
<dbReference type="GO" id="GO:0032040">
    <property type="term" value="C:small-subunit processome"/>
    <property type="evidence" value="ECO:0007669"/>
    <property type="project" value="TreeGrafter"/>
</dbReference>
<proteinExistence type="predicted"/>
<dbReference type="eggNOG" id="KOG1823">
    <property type="taxonomic scope" value="Eukaryota"/>
</dbReference>
<feature type="compositionally biased region" description="Basic residues" evidence="1">
    <location>
        <begin position="2433"/>
        <end position="2447"/>
    </location>
</feature>
<feature type="domain" description="U3 small nucleolar RNA-associated protein 20" evidence="3">
    <location>
        <begin position="1586"/>
        <end position="1801"/>
    </location>
</feature>
<evidence type="ECO:0000313" key="6">
    <source>
        <dbReference type="Proteomes" id="UP000009328"/>
    </source>
</evidence>
<evidence type="ECO:0000256" key="1">
    <source>
        <dbReference type="SAM" id="MobiDB-lite"/>
    </source>
</evidence>
<dbReference type="InterPro" id="IPR046523">
    <property type="entry name" value="UTP20_dom"/>
</dbReference>
<feature type="region of interest" description="Disordered" evidence="1">
    <location>
        <begin position="2433"/>
        <end position="2465"/>
    </location>
</feature>
<dbReference type="Pfam" id="PF20416">
    <property type="entry name" value="UTP20"/>
    <property type="match status" value="1"/>
</dbReference>
<evidence type="ECO:0000259" key="4">
    <source>
        <dbReference type="Pfam" id="PF23099"/>
    </source>
</evidence>
<sequence>MPKIKTTKSAKRYAYSSFKERIDSIKIEPSKKLNRRAFDETETSHFVASYERWSEINRSAVFTGFVESVDSFVQSLPQILHYKSQIFDSLHSHIIKKDPLSLQPLLELLTQFVHDLGPDFMEFYTKTLELIIELALANNDSNTLEWEFNCLAYIFKYLSKYLVQDLIPTFKLLEPLLNAKEHISRFSSEALAFLIRKSSIDELNKVIKFVFNNASNTTTSNTTQYKQAAVTFFSEAMKSTKGSIHSKSSSIITNLLKNSNNVESIVITCDVLLTVINYGSPEAVNELYDITLKQSENLLDEIPNTHLANHLRILTILTFADSGYKVPNWDILVDSIIKSFKLNESTPLSTKDQTLFVNLISILIRNSDVKTLTKYHNTIFKSMIKLNDLFLPFIIKILDLSKQRTLTYASSFIQEFINKNWSSKTQQIALFLEILSERELLGSKDDSEKISIVLSSDAGEACLNQLKNLEITSDKELIEIFWRISILSYSSFHNQKFLLKFFNDINNQVQDSYLKIIILSKILTLLNTEEEVSQVRDLILKNFLKLGSNKEFLKCSYKFINSIKTLDLSNDELIELITVLINNLISPDHEVRINSLNWINILSTKLNDENLTQIANQCLIIEQIPLTLETARDIAIRMRSLSNDFKLMQTNQLTNQLYFKFLFGLLTVRFQPAWEAIWEVLPNTYNKDPSLVWELTFSFINRQNLPHLELSFDFEPMDEDDSTTEWDSLESRFSAIIGGISSVVNQFINYEYSIFNLIETRFSPVDYPEVITSHAIKILTKIPSLAERNAEELETLVFNGFENDDDEENEEGSINLNKKDRNSMLSLFSLFKKLKTAPKADELYKLFLRLLSSKNPDARKIALNNLLNFKNQHVIKYRENLLNLLDDSLFRDEISKLLATGSETALESEDLDDVMPLISRILFARAQSSITNGTKRGIKFAAITSLPNLDSKFIAEFLGFAFERMNGGGSVLENFDESVDQITVTSLRKSNGFFNLLNDILNHLGEKFSNFAGIILPPMINSLVVAQKIIDKNQDEISDVQLLNTARSVRQAGMKDLYHLFQVSTSFDWDLHIESIYESVLQPRFENFEIENLQQPSSLLKILICWSEYLNYQDLLLINDHEPTRKILSLLHNSNTKDEVVEKIIEFSINVISAFNSKKKKFQKLFQIITDNTLESIPIILNRSTSQILQTKSINLLLALVEKGHVQNQEKRQSLVDFSTKILTKPTGGLPKDMKVQILKVLIALVENFEGEFSDIENLYIVGSKFLKNFTDKESRKLLVQLFEVIGEKFNQVQEITSLIVELNSFSARQLNEYDYDRRLAAFRKINDELYSQLGRLEWLPLLNTSLFHVNDEDLSVRTNAGYLLRRFIDSIIISNDDSNLVHIYKDLLLPSLRMGLRSKNESVHFEYVSLLSHIVSTEHFTEFNDMKSLLFHGDEEANFFINVGHIQIHRRQRAIKRLGDQASDISSSNISHYMLPIVERYAFYEDEKFRNISNEANITIQSLMRFVTFKQYQAIFRRYMSGLKEGSETLRDSVNLIIAITKSLMHVVTNKEENYIQGLPKDENILNKFIENEMITPLSKVLNKRDDETVVLRTPLIESLASLIQCLTHERIVSVLPGVLTNICQVLRAKSDETRDATRKYLTRATEILGAKYIKFIISELKTALSRGSQIHVLGFTVHHILSAMTFEHGDLDESSEAIMEIVMENIFGTTGMEKEAENYRTNMKEIKFNKSFDTAEMLTKGLSLNKFQSVVRPIQLLLQERITYKVQNKLDELLRRISSGIHKNDDMHTKEMLILCYELFAESKKDFSRPERKTGKDQSHFLVQLESKPLKVETENSIYIDTFQKLSLELLRVTLNKNSEFVVAENLIGFLPFLTEAINSENEGVIISGLKVFNLIINVEFDTEIDIFKNSARRCLTIIENYPSTESELCQACYKFLSNVIRHKDDLKLKDSSLKNLLIKVQPDLTEQNRQGLAFNFLKALVAKHVMIPEIYDTMDKIREVMVTSHHKERRDMSRSIYFQFIMEYDQGRGRLEKQFKFLVNNLSYPAETGKQSVMELIHLILHKSGKELVEALSSSFFVALAKILISETSTKSREMSIALITSIFEKTGVENYEKYILGWLNAGNSSLLKCSFQLFKIKLKVTSTFGSELDEAVLNSIKNVLESSKAESEGLVTWELVYGALTCLPLIFESDSTKLDADLKKNIIDCLLFPHSWVRLASTRLIGSLIVKEDTFKDDELQNIAYRLVHQLRAPSVDEKLGSQIIKNLATMIQYWETNNTLYEKLKNNEDESDDEEQEAEVEGETVQKMTSWVISKVSGVIRSERNTFISKKSGIQLIALISQILSKERLFEDSEIIMLPLFNLTELESDSDEKQELNNLSTECMKMIENKIGVTEYVQIYSKVRQNVLNKRQERRTNRARLAVTAPEAIARRKIRKHERTREKRRHEKDESGYYHTKKKSQRRG</sequence>
<gene>
    <name evidence="5" type="ORF">BN7_5035</name>
</gene>
<keyword evidence="6" id="KW-1185">Reference proteome</keyword>
<dbReference type="InterPro" id="IPR011430">
    <property type="entry name" value="UTP20_N"/>
</dbReference>
<dbReference type="InterPro" id="IPR011989">
    <property type="entry name" value="ARM-like"/>
</dbReference>
<accession>K0KWB8</accession>
<dbReference type="STRING" id="1206466.K0KWB8"/>
<dbReference type="GO" id="GO:0030686">
    <property type="term" value="C:90S preribosome"/>
    <property type="evidence" value="ECO:0007669"/>
    <property type="project" value="TreeGrafter"/>
</dbReference>
<dbReference type="Pfam" id="PF23099">
    <property type="entry name" value="UTP20_C"/>
    <property type="match status" value="1"/>
</dbReference>
<dbReference type="InterPro" id="IPR057525">
    <property type="entry name" value="UTP20_C"/>
</dbReference>
<name>K0KWB8_WICCF</name>
<dbReference type="Gene3D" id="1.25.10.10">
    <property type="entry name" value="Leucine-rich Repeat Variant"/>
    <property type="match status" value="1"/>
</dbReference>
<dbReference type="HOGENOM" id="CLU_000327_0_0_1"/>
<dbReference type="PANTHER" id="PTHR17695">
    <property type="entry name" value="SMALL SUBUNIT PROCESSOME COMPONENT 20 HOMOLOG"/>
    <property type="match status" value="1"/>
</dbReference>
<dbReference type="PANTHER" id="PTHR17695:SF11">
    <property type="entry name" value="SMALL SUBUNIT PROCESSOME COMPONENT 20 HOMOLOG"/>
    <property type="match status" value="1"/>
</dbReference>
<dbReference type="InterPro" id="IPR016024">
    <property type="entry name" value="ARM-type_fold"/>
</dbReference>
<dbReference type="InterPro" id="IPR052575">
    <property type="entry name" value="SSU_processome_comp_20"/>
</dbReference>
<dbReference type="InParanoid" id="K0KWB8"/>
<protein>
    <submittedName>
        <fullName evidence="5">U3 small nucleolar RNA-associated protein</fullName>
    </submittedName>
</protein>
<reference evidence="5 6" key="1">
    <citation type="journal article" date="2012" name="Eukaryot. Cell">
        <title>Draft genome sequence of Wickerhamomyces ciferrii NRRL Y-1031 F-60-10.</title>
        <authorList>
            <person name="Schneider J."/>
            <person name="Andrea H."/>
            <person name="Blom J."/>
            <person name="Jaenicke S."/>
            <person name="Ruckert C."/>
            <person name="Schorsch C."/>
            <person name="Szczepanowski R."/>
            <person name="Farwick M."/>
            <person name="Goesmann A."/>
            <person name="Puhler A."/>
            <person name="Schaffer S."/>
            <person name="Tauch A."/>
            <person name="Kohler T."/>
            <person name="Brinkrolf K."/>
        </authorList>
    </citation>
    <scope>NUCLEOTIDE SEQUENCE [LARGE SCALE GENOMIC DNA]</scope>
    <source>
        <strain evidence="6">ATCC 14091 / BCRC 22168 / CBS 111 / JCM 3599 / NBRC 0793 / NRRL Y-1031 F-60-10</strain>
    </source>
</reference>
<dbReference type="FunCoup" id="K0KWB8">
    <property type="interactions" value="1075"/>
</dbReference>
<dbReference type="EMBL" id="CAIF01000197">
    <property type="protein sequence ID" value="CCH45453.1"/>
    <property type="molecule type" value="Genomic_DNA"/>
</dbReference>
<organism evidence="5 6">
    <name type="scientific">Wickerhamomyces ciferrii (strain ATCC 14091 / BCRC 22168 / CBS 111 / JCM 3599 / NBRC 0793 / NRRL Y-1031 F-60-10)</name>
    <name type="common">Yeast</name>
    <name type="synonym">Pichia ciferrii</name>
    <dbReference type="NCBI Taxonomy" id="1206466"/>
    <lineage>
        <taxon>Eukaryota</taxon>
        <taxon>Fungi</taxon>
        <taxon>Dikarya</taxon>
        <taxon>Ascomycota</taxon>
        <taxon>Saccharomycotina</taxon>
        <taxon>Saccharomycetes</taxon>
        <taxon>Phaffomycetales</taxon>
        <taxon>Wickerhamomycetaceae</taxon>
        <taxon>Wickerhamomyces</taxon>
    </lineage>
</organism>
<feature type="domain" description="U3 small nucleolar RNA-associated protein 20 C-terminal" evidence="4">
    <location>
        <begin position="2216"/>
        <end position="2448"/>
    </location>
</feature>